<dbReference type="Pfam" id="PF24102">
    <property type="entry name" value="FLAD1_M"/>
    <property type="match status" value="1"/>
</dbReference>
<dbReference type="PANTHER" id="PTHR13939">
    <property type="entry name" value="NICOTINAMIDE-NUCLEOTIDE AMIDOHYDROLASE PNCC"/>
    <property type="match status" value="1"/>
</dbReference>
<protein>
    <recommendedName>
        <fullName evidence="2">MoaB/Mog domain-containing protein</fullName>
    </recommendedName>
</protein>
<accession>A0A8S1FEC9</accession>
<dbReference type="CDD" id="cd00885">
    <property type="entry name" value="cinA"/>
    <property type="match status" value="1"/>
</dbReference>
<dbReference type="AlphaFoldDB" id="A0A8S1FEC9"/>
<dbReference type="OrthoDB" id="270728at2759"/>
<gene>
    <name evidence="3" type="ORF">CBOVIS_LOCUS12848</name>
</gene>
<dbReference type="InterPro" id="IPR001453">
    <property type="entry name" value="MoaB/Mog_dom"/>
</dbReference>
<dbReference type="Pfam" id="PF00994">
    <property type="entry name" value="MoCF_biosynth"/>
    <property type="match status" value="1"/>
</dbReference>
<keyword evidence="4" id="KW-1185">Reference proteome</keyword>
<evidence type="ECO:0000256" key="1">
    <source>
        <dbReference type="ARBA" id="ARBA00007589"/>
    </source>
</evidence>
<dbReference type="Gene3D" id="3.40.980.10">
    <property type="entry name" value="MoaB/Mog-like domain"/>
    <property type="match status" value="1"/>
</dbReference>
<dbReference type="EMBL" id="CADEPM010000013">
    <property type="protein sequence ID" value="CAB3411457.1"/>
    <property type="molecule type" value="Genomic_DNA"/>
</dbReference>
<organism evidence="3 4">
    <name type="scientific">Caenorhabditis bovis</name>
    <dbReference type="NCBI Taxonomy" id="2654633"/>
    <lineage>
        <taxon>Eukaryota</taxon>
        <taxon>Metazoa</taxon>
        <taxon>Ecdysozoa</taxon>
        <taxon>Nematoda</taxon>
        <taxon>Chromadorea</taxon>
        <taxon>Rhabditida</taxon>
        <taxon>Rhabditina</taxon>
        <taxon>Rhabditomorpha</taxon>
        <taxon>Rhabditoidea</taxon>
        <taxon>Rhabditidae</taxon>
        <taxon>Peloderinae</taxon>
        <taxon>Caenorhabditis</taxon>
    </lineage>
</organism>
<reference evidence="3 4" key="1">
    <citation type="submission" date="2020-04" db="EMBL/GenBank/DDBJ databases">
        <authorList>
            <person name="Laetsch R D."/>
            <person name="Stevens L."/>
            <person name="Kumar S."/>
            <person name="Blaxter L. M."/>
        </authorList>
    </citation>
    <scope>NUCLEOTIDE SEQUENCE [LARGE SCALE GENOMIC DNA]</scope>
</reference>
<dbReference type="InterPro" id="IPR050101">
    <property type="entry name" value="CinA"/>
</dbReference>
<comment type="caution">
    <text evidence="3">The sequence shown here is derived from an EMBL/GenBank/DDBJ whole genome shotgun (WGS) entry which is preliminary data.</text>
</comment>
<dbReference type="Proteomes" id="UP000494206">
    <property type="component" value="Unassembled WGS sequence"/>
</dbReference>
<name>A0A8S1FEC9_9PELO</name>
<dbReference type="SUPFAM" id="SSF53218">
    <property type="entry name" value="Molybdenum cofactor biosynthesis proteins"/>
    <property type="match status" value="1"/>
</dbReference>
<evidence type="ECO:0000313" key="4">
    <source>
        <dbReference type="Proteomes" id="UP000494206"/>
    </source>
</evidence>
<sequence>MQDLDAAYAMINLPDSPESEDEDPNVRDYRRLVFFRRMPQRKTAAIIVIGDEILKGTTRDTNSHFLSNRLHRLGVNLKKICVIGDDIEEIAREIRTASATYDYVITSGGVGPTHDDKTYLGLAHAFNDQLHFSTEIRDAVNRFLPSYTAKKRAELLTSNKPVSIDESIDEMVRFATEKLSTIPMTSELLWGKQRADGTPSTFPVIRLANVIALPGVPRFCEKAFDELQDQLFPVSERHMLFQKTLYTDMDEFEFSTKLTDLASKYDEKHVQIGSYPEIKNK</sequence>
<evidence type="ECO:0000259" key="2">
    <source>
        <dbReference type="SMART" id="SM00852"/>
    </source>
</evidence>
<dbReference type="SMART" id="SM00852">
    <property type="entry name" value="MoCF_biosynth"/>
    <property type="match status" value="1"/>
</dbReference>
<dbReference type="PANTHER" id="PTHR13939:SF0">
    <property type="entry name" value="NMN AMIDOHYDROLASE-LIKE PROTEIN YFAY"/>
    <property type="match status" value="1"/>
</dbReference>
<evidence type="ECO:0000313" key="3">
    <source>
        <dbReference type="EMBL" id="CAB3411457.1"/>
    </source>
</evidence>
<dbReference type="InterPro" id="IPR036425">
    <property type="entry name" value="MoaB/Mog-like_dom_sf"/>
</dbReference>
<comment type="similarity">
    <text evidence="1">In the N-terminal section; belongs to the MoaB/Mog family.</text>
</comment>
<proteinExistence type="inferred from homology"/>
<feature type="domain" description="MoaB/Mog" evidence="2">
    <location>
        <begin position="45"/>
        <end position="235"/>
    </location>
</feature>
<dbReference type="InterPro" id="IPR056596">
    <property type="entry name" value="FLAD1_M"/>
</dbReference>